<dbReference type="PROSITE" id="PS50110">
    <property type="entry name" value="RESPONSE_REGULATORY"/>
    <property type="match status" value="2"/>
</dbReference>
<sequence>MDTSRPKVLVVDDDAQQLEIMKLYLSPIADVITALGGQRALEYVQCHSIDVILLDINMPAMNGFKTLERFRNQKECINVPVVFVTGQRDRYTVMNSIFMGGDGYLIKPVQKDDLQKKVLELYRSRKTSSARKTILAIDDDMAYLKLIDSYLKDMYNVVIINSTKLAFSYLMKNTPDLVLLDYQMPLYNGASFLNILNRKKEEEDHAIPVIILSGTLDKETLKNCYAANPDAILAKPISKEDLLDNIAQVLNP</sequence>
<evidence type="ECO:0000313" key="7">
    <source>
        <dbReference type="Proteomes" id="UP000606720"/>
    </source>
</evidence>
<protein>
    <recommendedName>
        <fullName evidence="1">Stage 0 sporulation protein A homolog</fullName>
    </recommendedName>
</protein>
<evidence type="ECO:0000256" key="2">
    <source>
        <dbReference type="ARBA" id="ARBA00022553"/>
    </source>
</evidence>
<dbReference type="AlphaFoldDB" id="A0A923LRZ5"/>
<dbReference type="InterPro" id="IPR001789">
    <property type="entry name" value="Sig_transdc_resp-reg_receiver"/>
</dbReference>
<accession>A0A923LRZ5</accession>
<dbReference type="SMART" id="SM00448">
    <property type="entry name" value="REC"/>
    <property type="match status" value="2"/>
</dbReference>
<dbReference type="InterPro" id="IPR050595">
    <property type="entry name" value="Bact_response_regulator"/>
</dbReference>
<reference evidence="6" key="1">
    <citation type="submission" date="2020-08" db="EMBL/GenBank/DDBJ databases">
        <title>Genome public.</title>
        <authorList>
            <person name="Liu C."/>
            <person name="Sun Q."/>
        </authorList>
    </citation>
    <scope>NUCLEOTIDE SEQUENCE</scope>
    <source>
        <strain evidence="6">BX1005</strain>
    </source>
</reference>
<feature type="modified residue" description="4-aspartylphosphate" evidence="4">
    <location>
        <position position="181"/>
    </location>
</feature>
<evidence type="ECO:0000313" key="6">
    <source>
        <dbReference type="EMBL" id="MBC5714979.1"/>
    </source>
</evidence>
<dbReference type="SUPFAM" id="SSF52172">
    <property type="entry name" value="CheY-like"/>
    <property type="match status" value="2"/>
</dbReference>
<comment type="function">
    <text evidence="3">May play the central regulatory role in sporulation. It may be an element of the effector pathway responsible for the activation of sporulation genes in response to nutritional stress. Spo0A may act in concert with spo0H (a sigma factor) to control the expression of some genes that are critical to the sporulation process.</text>
</comment>
<dbReference type="Proteomes" id="UP000606720">
    <property type="component" value="Unassembled WGS sequence"/>
</dbReference>
<keyword evidence="2 4" id="KW-0597">Phosphoprotein</keyword>
<proteinExistence type="predicted"/>
<name>A0A923LRZ5_9FIRM</name>
<dbReference type="Pfam" id="PF00072">
    <property type="entry name" value="Response_reg"/>
    <property type="match status" value="2"/>
</dbReference>
<evidence type="ECO:0000259" key="5">
    <source>
        <dbReference type="PROSITE" id="PS50110"/>
    </source>
</evidence>
<comment type="caution">
    <text evidence="6">The sequence shown here is derived from an EMBL/GenBank/DDBJ whole genome shotgun (WGS) entry which is preliminary data.</text>
</comment>
<dbReference type="PANTHER" id="PTHR44591:SF3">
    <property type="entry name" value="RESPONSE REGULATORY DOMAIN-CONTAINING PROTEIN"/>
    <property type="match status" value="1"/>
</dbReference>
<dbReference type="PANTHER" id="PTHR44591">
    <property type="entry name" value="STRESS RESPONSE REGULATOR PROTEIN 1"/>
    <property type="match status" value="1"/>
</dbReference>
<dbReference type="InterPro" id="IPR011006">
    <property type="entry name" value="CheY-like_superfamily"/>
</dbReference>
<organism evidence="6 7">
    <name type="scientific">Roseburia zhanii</name>
    <dbReference type="NCBI Taxonomy" id="2763064"/>
    <lineage>
        <taxon>Bacteria</taxon>
        <taxon>Bacillati</taxon>
        <taxon>Bacillota</taxon>
        <taxon>Clostridia</taxon>
        <taxon>Lachnospirales</taxon>
        <taxon>Lachnospiraceae</taxon>
        <taxon>Roseburia</taxon>
    </lineage>
</organism>
<evidence type="ECO:0000256" key="3">
    <source>
        <dbReference type="ARBA" id="ARBA00024867"/>
    </source>
</evidence>
<evidence type="ECO:0000256" key="4">
    <source>
        <dbReference type="PROSITE-ProRule" id="PRU00169"/>
    </source>
</evidence>
<feature type="domain" description="Response regulatory" evidence="5">
    <location>
        <begin position="7"/>
        <end position="122"/>
    </location>
</feature>
<feature type="domain" description="Response regulatory" evidence="5">
    <location>
        <begin position="133"/>
        <end position="250"/>
    </location>
</feature>
<dbReference type="GO" id="GO:0000160">
    <property type="term" value="P:phosphorelay signal transduction system"/>
    <property type="evidence" value="ECO:0007669"/>
    <property type="project" value="InterPro"/>
</dbReference>
<gene>
    <name evidence="6" type="ORF">H8S17_12365</name>
</gene>
<dbReference type="Gene3D" id="3.40.50.2300">
    <property type="match status" value="2"/>
</dbReference>
<dbReference type="EMBL" id="JACOPH010000012">
    <property type="protein sequence ID" value="MBC5714979.1"/>
    <property type="molecule type" value="Genomic_DNA"/>
</dbReference>
<keyword evidence="7" id="KW-1185">Reference proteome</keyword>
<evidence type="ECO:0000256" key="1">
    <source>
        <dbReference type="ARBA" id="ARBA00018672"/>
    </source>
</evidence>
<feature type="modified residue" description="4-aspartylphosphate" evidence="4">
    <location>
        <position position="55"/>
    </location>
</feature>
<dbReference type="RefSeq" id="WP_178050834.1">
    <property type="nucleotide sequence ID" value="NZ_JACOPH010000012.1"/>
</dbReference>